<dbReference type="EC" id="2.-.-.-" evidence="4"/>
<evidence type="ECO:0000259" key="3">
    <source>
        <dbReference type="Pfam" id="PF00535"/>
    </source>
</evidence>
<evidence type="ECO:0000313" key="4">
    <source>
        <dbReference type="EMBL" id="EKC43829.1"/>
    </source>
</evidence>
<organism evidence="4">
    <name type="scientific">human gut metagenome</name>
    <dbReference type="NCBI Taxonomy" id="408170"/>
    <lineage>
        <taxon>unclassified sequences</taxon>
        <taxon>metagenomes</taxon>
        <taxon>organismal metagenomes</taxon>
    </lineage>
</organism>
<feature type="non-terminal residue" evidence="4">
    <location>
        <position position="60"/>
    </location>
</feature>
<dbReference type="InterPro" id="IPR001173">
    <property type="entry name" value="Glyco_trans_2-like"/>
</dbReference>
<dbReference type="InterPro" id="IPR029044">
    <property type="entry name" value="Nucleotide-diphossugar_trans"/>
</dbReference>
<dbReference type="EMBL" id="AJWY01014411">
    <property type="protein sequence ID" value="EKC43829.1"/>
    <property type="molecule type" value="Genomic_DNA"/>
</dbReference>
<name>K1RJL7_9ZZZZ</name>
<accession>K1RJL7</accession>
<proteinExistence type="predicted"/>
<evidence type="ECO:0000256" key="1">
    <source>
        <dbReference type="ARBA" id="ARBA00022676"/>
    </source>
</evidence>
<dbReference type="SUPFAM" id="SSF53448">
    <property type="entry name" value="Nucleotide-diphospho-sugar transferases"/>
    <property type="match status" value="1"/>
</dbReference>
<dbReference type="PANTHER" id="PTHR22916:SF51">
    <property type="entry name" value="GLYCOSYLTRANSFERASE EPSH-RELATED"/>
    <property type="match status" value="1"/>
</dbReference>
<dbReference type="AlphaFoldDB" id="K1RJL7"/>
<gene>
    <name evidence="4" type="ORF">LEA_20946</name>
</gene>
<dbReference type="Gene3D" id="3.90.550.10">
    <property type="entry name" value="Spore Coat Polysaccharide Biosynthesis Protein SpsA, Chain A"/>
    <property type="match status" value="1"/>
</dbReference>
<dbReference type="GO" id="GO:0016757">
    <property type="term" value="F:glycosyltransferase activity"/>
    <property type="evidence" value="ECO:0007669"/>
    <property type="project" value="UniProtKB-KW"/>
</dbReference>
<dbReference type="PANTHER" id="PTHR22916">
    <property type="entry name" value="GLYCOSYLTRANSFERASE"/>
    <property type="match status" value="1"/>
</dbReference>
<keyword evidence="2 4" id="KW-0808">Transferase</keyword>
<sequence>MKFSVIVPIYNVEKYVRKCIESILNQTYRDFEVILVDDGSPDQCPQICDEYAQKDKRIKV</sequence>
<feature type="domain" description="Glycosyltransferase 2-like" evidence="3">
    <location>
        <begin position="4"/>
        <end position="60"/>
    </location>
</feature>
<comment type="caution">
    <text evidence="4">The sequence shown here is derived from an EMBL/GenBank/DDBJ whole genome shotgun (WGS) entry which is preliminary data.</text>
</comment>
<dbReference type="CDD" id="cd00761">
    <property type="entry name" value="Glyco_tranf_GTA_type"/>
    <property type="match status" value="1"/>
</dbReference>
<keyword evidence="1" id="KW-0328">Glycosyltransferase</keyword>
<dbReference type="Pfam" id="PF00535">
    <property type="entry name" value="Glycos_transf_2"/>
    <property type="match status" value="1"/>
</dbReference>
<protein>
    <submittedName>
        <fullName evidence="4">Protein containing Glycosyl transferase, family 2 domain protein</fullName>
        <ecNumber evidence="4">2.-.-.-</ecNumber>
    </submittedName>
</protein>
<reference evidence="4" key="1">
    <citation type="journal article" date="2013" name="Environ. Microbiol.">
        <title>Microbiota from the distal guts of lean and obese adolescents exhibit partial functional redundancy besides clear differences in community structure.</title>
        <authorList>
            <person name="Ferrer M."/>
            <person name="Ruiz A."/>
            <person name="Lanza F."/>
            <person name="Haange S.B."/>
            <person name="Oberbach A."/>
            <person name="Till H."/>
            <person name="Bargiela R."/>
            <person name="Campoy C."/>
            <person name="Segura M.T."/>
            <person name="Richter M."/>
            <person name="von Bergen M."/>
            <person name="Seifert J."/>
            <person name="Suarez A."/>
        </authorList>
    </citation>
    <scope>NUCLEOTIDE SEQUENCE</scope>
</reference>
<evidence type="ECO:0000256" key="2">
    <source>
        <dbReference type="ARBA" id="ARBA00022679"/>
    </source>
</evidence>